<gene>
    <name evidence="1" type="ORF">VNO77_00089</name>
</gene>
<proteinExistence type="predicted"/>
<name>A0AAN9MNT1_CANGL</name>
<organism evidence="1 2">
    <name type="scientific">Canavalia gladiata</name>
    <name type="common">Sword bean</name>
    <name type="synonym">Dolichos gladiatus</name>
    <dbReference type="NCBI Taxonomy" id="3824"/>
    <lineage>
        <taxon>Eukaryota</taxon>
        <taxon>Viridiplantae</taxon>
        <taxon>Streptophyta</taxon>
        <taxon>Embryophyta</taxon>
        <taxon>Tracheophyta</taxon>
        <taxon>Spermatophyta</taxon>
        <taxon>Magnoliopsida</taxon>
        <taxon>eudicotyledons</taxon>
        <taxon>Gunneridae</taxon>
        <taxon>Pentapetalae</taxon>
        <taxon>rosids</taxon>
        <taxon>fabids</taxon>
        <taxon>Fabales</taxon>
        <taxon>Fabaceae</taxon>
        <taxon>Papilionoideae</taxon>
        <taxon>50 kb inversion clade</taxon>
        <taxon>NPAAA clade</taxon>
        <taxon>indigoferoid/millettioid clade</taxon>
        <taxon>Phaseoleae</taxon>
        <taxon>Canavalia</taxon>
    </lineage>
</organism>
<dbReference type="Proteomes" id="UP001367508">
    <property type="component" value="Unassembled WGS sequence"/>
</dbReference>
<evidence type="ECO:0000313" key="2">
    <source>
        <dbReference type="Proteomes" id="UP001367508"/>
    </source>
</evidence>
<evidence type="ECO:0000313" key="1">
    <source>
        <dbReference type="EMBL" id="KAK7358165.1"/>
    </source>
</evidence>
<reference evidence="1 2" key="1">
    <citation type="submission" date="2024-01" db="EMBL/GenBank/DDBJ databases">
        <title>The genomes of 5 underutilized Papilionoideae crops provide insights into root nodulation and disease resistanc.</title>
        <authorList>
            <person name="Jiang F."/>
        </authorList>
    </citation>
    <scope>NUCLEOTIDE SEQUENCE [LARGE SCALE GENOMIC DNA]</scope>
    <source>
        <strain evidence="1">LVBAO_FW01</strain>
        <tissue evidence="1">Leaves</tissue>
    </source>
</reference>
<protein>
    <submittedName>
        <fullName evidence="1">Uncharacterized protein</fullName>
    </submittedName>
</protein>
<comment type="caution">
    <text evidence="1">The sequence shown here is derived from an EMBL/GenBank/DDBJ whole genome shotgun (WGS) entry which is preliminary data.</text>
</comment>
<dbReference type="EMBL" id="JAYMYQ010000001">
    <property type="protein sequence ID" value="KAK7358165.1"/>
    <property type="molecule type" value="Genomic_DNA"/>
</dbReference>
<dbReference type="AlphaFoldDB" id="A0AAN9MNT1"/>
<keyword evidence="2" id="KW-1185">Reference proteome</keyword>
<sequence length="70" mass="8030">MYAHGLQHGSLKLYSFKLKFFGTSASMFIAKARENAMFMKRNGNRVIQMLVKPLCPFYQSNTISICPIHD</sequence>
<accession>A0AAN9MNT1</accession>